<dbReference type="PANTHER" id="PTHR30176:SF3">
    <property type="entry name" value="FERREDOXIN-TYPE PROTEIN NAPH"/>
    <property type="match status" value="1"/>
</dbReference>
<dbReference type="PANTHER" id="PTHR30176">
    <property type="entry name" value="FERREDOXIN-TYPE PROTEIN NAPH"/>
    <property type="match status" value="1"/>
</dbReference>
<dbReference type="InterPro" id="IPR051684">
    <property type="entry name" value="Electron_Trans/Redox"/>
</dbReference>
<keyword evidence="4" id="KW-0249">Electron transport</keyword>
<accession>A0A4R3JZZ7</accession>
<dbReference type="SUPFAM" id="SSF54862">
    <property type="entry name" value="4Fe-4S ferredoxins"/>
    <property type="match status" value="1"/>
</dbReference>
<dbReference type="RefSeq" id="WP_126458281.1">
    <property type="nucleotide sequence ID" value="NZ_AP018721.1"/>
</dbReference>
<organism evidence="9 10">
    <name type="scientific">Sulfuritortus calidifontis</name>
    <dbReference type="NCBI Taxonomy" id="1914471"/>
    <lineage>
        <taxon>Bacteria</taxon>
        <taxon>Pseudomonadati</taxon>
        <taxon>Pseudomonadota</taxon>
        <taxon>Betaproteobacteria</taxon>
        <taxon>Nitrosomonadales</taxon>
        <taxon>Thiobacillaceae</taxon>
        <taxon>Sulfuritortus</taxon>
    </lineage>
</organism>
<dbReference type="PROSITE" id="PS51379">
    <property type="entry name" value="4FE4S_FER_2"/>
    <property type="match status" value="2"/>
</dbReference>
<reference evidence="9 10" key="1">
    <citation type="submission" date="2019-03" db="EMBL/GenBank/DDBJ databases">
        <title>Genomic Encyclopedia of Type Strains, Phase IV (KMG-IV): sequencing the most valuable type-strain genomes for metagenomic binning, comparative biology and taxonomic classification.</title>
        <authorList>
            <person name="Goeker M."/>
        </authorList>
    </citation>
    <scope>NUCLEOTIDE SEQUENCE [LARGE SCALE GENOMIC DNA]</scope>
    <source>
        <strain evidence="9 10">DSM 103923</strain>
    </source>
</reference>
<keyword evidence="7" id="KW-0812">Transmembrane</keyword>
<evidence type="ECO:0000256" key="2">
    <source>
        <dbReference type="ARBA" id="ARBA00022485"/>
    </source>
</evidence>
<evidence type="ECO:0000256" key="4">
    <source>
        <dbReference type="ARBA" id="ARBA00022982"/>
    </source>
</evidence>
<feature type="domain" description="4Fe-4S ferredoxin-type" evidence="8">
    <location>
        <begin position="280"/>
        <end position="310"/>
    </location>
</feature>
<keyword evidence="2" id="KW-0004">4Fe-4S</keyword>
<dbReference type="InterPro" id="IPR017896">
    <property type="entry name" value="4Fe4S_Fe-S-bd"/>
</dbReference>
<keyword evidence="5" id="KW-0408">Iron</keyword>
<feature type="transmembrane region" description="Helical" evidence="7">
    <location>
        <begin position="81"/>
        <end position="102"/>
    </location>
</feature>
<dbReference type="GO" id="GO:0005886">
    <property type="term" value="C:plasma membrane"/>
    <property type="evidence" value="ECO:0007669"/>
    <property type="project" value="TreeGrafter"/>
</dbReference>
<dbReference type="InterPro" id="IPR017900">
    <property type="entry name" value="4Fe4S_Fe_S_CS"/>
</dbReference>
<dbReference type="Gene3D" id="3.30.70.20">
    <property type="match status" value="1"/>
</dbReference>
<name>A0A4R3JZZ7_9PROT</name>
<evidence type="ECO:0000259" key="8">
    <source>
        <dbReference type="PROSITE" id="PS51379"/>
    </source>
</evidence>
<feature type="transmembrane region" description="Helical" evidence="7">
    <location>
        <begin position="15"/>
        <end position="37"/>
    </location>
</feature>
<keyword evidence="10" id="KW-1185">Reference proteome</keyword>
<keyword evidence="1" id="KW-0813">Transport</keyword>
<feature type="transmembrane region" description="Helical" evidence="7">
    <location>
        <begin position="147"/>
        <end position="167"/>
    </location>
</feature>
<dbReference type="PROSITE" id="PS00198">
    <property type="entry name" value="4FE4S_FER_1"/>
    <property type="match status" value="1"/>
</dbReference>
<proteinExistence type="predicted"/>
<evidence type="ECO:0000256" key="7">
    <source>
        <dbReference type="SAM" id="Phobius"/>
    </source>
</evidence>
<dbReference type="GO" id="GO:0051539">
    <property type="term" value="F:4 iron, 4 sulfur cluster binding"/>
    <property type="evidence" value="ECO:0007669"/>
    <property type="project" value="UniProtKB-KW"/>
</dbReference>
<keyword evidence="7" id="KW-1133">Transmembrane helix</keyword>
<evidence type="ECO:0000256" key="5">
    <source>
        <dbReference type="ARBA" id="ARBA00023004"/>
    </source>
</evidence>
<gene>
    <name evidence="9" type="ORF">EDC61_10216</name>
</gene>
<dbReference type="Pfam" id="PF12801">
    <property type="entry name" value="Fer4_5"/>
    <property type="match status" value="2"/>
</dbReference>
<feature type="domain" description="4Fe-4S ferredoxin-type" evidence="8">
    <location>
        <begin position="250"/>
        <end position="279"/>
    </location>
</feature>
<evidence type="ECO:0000256" key="6">
    <source>
        <dbReference type="ARBA" id="ARBA00023014"/>
    </source>
</evidence>
<dbReference type="GO" id="GO:0046872">
    <property type="term" value="F:metal ion binding"/>
    <property type="evidence" value="ECO:0007669"/>
    <property type="project" value="UniProtKB-KW"/>
</dbReference>
<keyword evidence="3" id="KW-0479">Metal-binding</keyword>
<dbReference type="Pfam" id="PF13237">
    <property type="entry name" value="Fer4_10"/>
    <property type="match status" value="1"/>
</dbReference>
<keyword evidence="7" id="KW-0472">Membrane</keyword>
<comment type="caution">
    <text evidence="9">The sequence shown here is derived from an EMBL/GenBank/DDBJ whole genome shotgun (WGS) entry which is preliminary data.</text>
</comment>
<feature type="transmembrane region" description="Helical" evidence="7">
    <location>
        <begin position="206"/>
        <end position="226"/>
    </location>
</feature>
<evidence type="ECO:0000313" key="10">
    <source>
        <dbReference type="Proteomes" id="UP000295135"/>
    </source>
</evidence>
<keyword evidence="6" id="KW-0411">Iron-sulfur</keyword>
<dbReference type="Proteomes" id="UP000295135">
    <property type="component" value="Unassembled WGS sequence"/>
</dbReference>
<evidence type="ECO:0000256" key="1">
    <source>
        <dbReference type="ARBA" id="ARBA00022448"/>
    </source>
</evidence>
<dbReference type="AlphaFoldDB" id="A0A4R3JZZ7"/>
<evidence type="ECO:0000313" key="9">
    <source>
        <dbReference type="EMBL" id="TCS73248.1"/>
    </source>
</evidence>
<sequence length="350" mass="38913">MAEPSPRFTLGRLRLLVQLAMLFVTVYGGSLVGYYAAEKLSNALPALSCAYDKQDGAYCVLIPTQHQLHHRIGEAIAQAGHFALSMALPLAFTFLSFYLFFIFLNKAFCGWVCPLGTVQELLYRFGRLLKRPFRGLSEQAALRLRPVKWAMLLVLVMALPLLAGLGVTPHVTGDAFCQVCPSRIATTLLTADASQLAIDERGWLEFGFGALANTLFGFVVIAALAVRQPFCRICPLLALNAAFQRLSPMRLVKRQHAKCDKCGICRQACPMDIPEIHRAHGAKAFSEDCTLCGRCAEFCPDDDVIQIKLGPLALFRSRRDYYKTRLKRESPQGELKVVRWFAKPAGDRRA</sequence>
<dbReference type="OrthoDB" id="9806398at2"/>
<dbReference type="EMBL" id="SLZY01000002">
    <property type="protein sequence ID" value="TCS73248.1"/>
    <property type="molecule type" value="Genomic_DNA"/>
</dbReference>
<evidence type="ECO:0000256" key="3">
    <source>
        <dbReference type="ARBA" id="ARBA00022723"/>
    </source>
</evidence>
<protein>
    <submittedName>
        <fullName evidence="9">4Fe-4S binding protein</fullName>
    </submittedName>
</protein>